<dbReference type="EMBL" id="CAJGYO010000012">
    <property type="protein sequence ID" value="CAD6262076.1"/>
    <property type="molecule type" value="Genomic_DNA"/>
</dbReference>
<organism evidence="4 5">
    <name type="scientific">Miscanthus lutarioriparius</name>
    <dbReference type="NCBI Taxonomy" id="422564"/>
    <lineage>
        <taxon>Eukaryota</taxon>
        <taxon>Viridiplantae</taxon>
        <taxon>Streptophyta</taxon>
        <taxon>Embryophyta</taxon>
        <taxon>Tracheophyta</taxon>
        <taxon>Spermatophyta</taxon>
        <taxon>Magnoliopsida</taxon>
        <taxon>Liliopsida</taxon>
        <taxon>Poales</taxon>
        <taxon>Poaceae</taxon>
        <taxon>PACMAD clade</taxon>
        <taxon>Panicoideae</taxon>
        <taxon>Andropogonodae</taxon>
        <taxon>Andropogoneae</taxon>
        <taxon>Saccharinae</taxon>
        <taxon>Miscanthus</taxon>
    </lineage>
</organism>
<evidence type="ECO:0000256" key="1">
    <source>
        <dbReference type="ARBA" id="ARBA00007692"/>
    </source>
</evidence>
<dbReference type="InterPro" id="IPR038538">
    <property type="entry name" value="MTERF_sf"/>
</dbReference>
<gene>
    <name evidence="4" type="ORF">NCGR_LOCUS45456</name>
</gene>
<proteinExistence type="inferred from homology"/>
<keyword evidence="5" id="KW-1185">Reference proteome</keyword>
<accession>A0A811QZU5</accession>
<dbReference type="PANTHER" id="PTHR13068">
    <property type="entry name" value="CGI-12 PROTEIN-RELATED"/>
    <property type="match status" value="1"/>
</dbReference>
<reference evidence="4" key="1">
    <citation type="submission" date="2020-10" db="EMBL/GenBank/DDBJ databases">
        <authorList>
            <person name="Han B."/>
            <person name="Lu T."/>
            <person name="Zhao Q."/>
            <person name="Huang X."/>
            <person name="Zhao Y."/>
        </authorList>
    </citation>
    <scope>NUCLEOTIDE SEQUENCE</scope>
</reference>
<dbReference type="PANTHER" id="PTHR13068:SF242">
    <property type="entry name" value="OS04G0637500 PROTEIN"/>
    <property type="match status" value="1"/>
</dbReference>
<evidence type="ECO:0000256" key="3">
    <source>
        <dbReference type="ARBA" id="ARBA00022946"/>
    </source>
</evidence>
<keyword evidence="2" id="KW-0806">Transcription termination</keyword>
<dbReference type="InterPro" id="IPR003690">
    <property type="entry name" value="MTERF"/>
</dbReference>
<dbReference type="AlphaFoldDB" id="A0A811QZU5"/>
<keyword evidence="2" id="KW-0805">Transcription regulation</keyword>
<keyword evidence="2" id="KW-0804">Transcription</keyword>
<dbReference type="OrthoDB" id="632768at2759"/>
<comment type="similarity">
    <text evidence="1">Belongs to the mTERF family.</text>
</comment>
<evidence type="ECO:0000313" key="5">
    <source>
        <dbReference type="Proteomes" id="UP000604825"/>
    </source>
</evidence>
<dbReference type="GO" id="GO:0006353">
    <property type="term" value="P:DNA-templated transcription termination"/>
    <property type="evidence" value="ECO:0007669"/>
    <property type="project" value="UniProtKB-KW"/>
</dbReference>
<evidence type="ECO:0000313" key="4">
    <source>
        <dbReference type="EMBL" id="CAD6262076.1"/>
    </source>
</evidence>
<comment type="caution">
    <text evidence="4">The sequence shown here is derived from an EMBL/GenBank/DDBJ whole genome shotgun (WGS) entry which is preliminary data.</text>
</comment>
<protein>
    <submittedName>
        <fullName evidence="4">Uncharacterized protein</fullName>
    </submittedName>
</protein>
<dbReference type="Pfam" id="PF02536">
    <property type="entry name" value="mTERF"/>
    <property type="match status" value="1"/>
</dbReference>
<dbReference type="Proteomes" id="UP000604825">
    <property type="component" value="Unassembled WGS sequence"/>
</dbReference>
<name>A0A811QZU5_9POAL</name>
<dbReference type="GO" id="GO:0003676">
    <property type="term" value="F:nucleic acid binding"/>
    <property type="evidence" value="ECO:0007669"/>
    <property type="project" value="InterPro"/>
</dbReference>
<evidence type="ECO:0000256" key="2">
    <source>
        <dbReference type="ARBA" id="ARBA00022472"/>
    </source>
</evidence>
<sequence>MALRRLARHALHRVVPVPTPPLPLVPFPPELRSHILLHRFSTSLSDQPHFMVDYLVSTSGVPPAKAAKAAPRFAHLRSPDRPDAALAFLRSQGLTRAQVRAVVTFHPTLLLSDVDATIAPKFRAVRSVGLTHAEAARLFALYPPALTWGVHTNLLSRLLFWLDLLGSTRLLMKCLTKKWLLKYSVEWLKDSMSTLHGYGVPEALLVATVWQRPALILRSPARLRVLAARVDACGVPRGSWMYAWALLALHCVSDAEFRAKMAP</sequence>
<dbReference type="Gene3D" id="1.25.70.10">
    <property type="entry name" value="Transcription termination factor 3, mitochondrial"/>
    <property type="match status" value="1"/>
</dbReference>
<keyword evidence="3" id="KW-0809">Transit peptide</keyword>